<dbReference type="InterPro" id="IPR029058">
    <property type="entry name" value="AB_hydrolase_fold"/>
</dbReference>
<dbReference type="PANTHER" id="PTHR48081:SF8">
    <property type="entry name" value="ALPHA_BETA HYDROLASE FOLD-3 DOMAIN-CONTAINING PROTEIN-RELATED"/>
    <property type="match status" value="1"/>
</dbReference>
<dbReference type="Gene3D" id="3.40.50.1820">
    <property type="entry name" value="alpha/beta hydrolase"/>
    <property type="match status" value="1"/>
</dbReference>
<evidence type="ECO:0000313" key="3">
    <source>
        <dbReference type="EMBL" id="MFC6644632.1"/>
    </source>
</evidence>
<proteinExistence type="predicted"/>
<accession>A0ABW1Z7Z8</accession>
<dbReference type="GO" id="GO:0016787">
    <property type="term" value="F:hydrolase activity"/>
    <property type="evidence" value="ECO:0007669"/>
    <property type="project" value="UniProtKB-KW"/>
</dbReference>
<evidence type="ECO:0000259" key="2">
    <source>
        <dbReference type="Pfam" id="PF07859"/>
    </source>
</evidence>
<gene>
    <name evidence="3" type="ORF">ACFQBQ_03300</name>
</gene>
<sequence>MIIRAKHSQSALPITFYFHGGGWVLGSLQTHTMLLCQLALRSGRAIAFVDYPRAPETGYPHIVNHCVAAVTETLANADALNLSTKAFQFGGDSSGGNLAIATLLELKRQKLAAPDALLLLYPVTDHTTDSASYLAFAQNPNLSAETMDWFWAKYLPDAERRAEPLASPLTAPVDVLSGFPRTLIVNCEYDVLRDQGEALAAKLIEAGVEVTAIRWLGALHGFLVTEELLQTPSAQLCVSLLAQYCRGAEPYRSA</sequence>
<feature type="domain" description="Alpha/beta hydrolase fold-3" evidence="2">
    <location>
        <begin position="16"/>
        <end position="223"/>
    </location>
</feature>
<dbReference type="InterPro" id="IPR013094">
    <property type="entry name" value="AB_hydrolase_3"/>
</dbReference>
<reference evidence="4" key="1">
    <citation type="journal article" date="2019" name="Int. J. Syst. Evol. Microbiol.">
        <title>The Global Catalogue of Microorganisms (GCM) 10K type strain sequencing project: providing services to taxonomists for standard genome sequencing and annotation.</title>
        <authorList>
            <consortium name="The Broad Institute Genomics Platform"/>
            <consortium name="The Broad Institute Genome Sequencing Center for Infectious Disease"/>
            <person name="Wu L."/>
            <person name="Ma J."/>
        </authorList>
    </citation>
    <scope>NUCLEOTIDE SEQUENCE [LARGE SCALE GENOMIC DNA]</scope>
    <source>
        <strain evidence="4">CGMCC 1.16026</strain>
    </source>
</reference>
<evidence type="ECO:0000313" key="4">
    <source>
        <dbReference type="Proteomes" id="UP001596391"/>
    </source>
</evidence>
<dbReference type="Pfam" id="PF07859">
    <property type="entry name" value="Abhydrolase_3"/>
    <property type="match status" value="1"/>
</dbReference>
<dbReference type="EMBL" id="JBHSWI010000001">
    <property type="protein sequence ID" value="MFC6644632.1"/>
    <property type="molecule type" value="Genomic_DNA"/>
</dbReference>
<evidence type="ECO:0000256" key="1">
    <source>
        <dbReference type="ARBA" id="ARBA00022801"/>
    </source>
</evidence>
<keyword evidence="1 3" id="KW-0378">Hydrolase</keyword>
<dbReference type="InterPro" id="IPR050300">
    <property type="entry name" value="GDXG_lipolytic_enzyme"/>
</dbReference>
<dbReference type="Proteomes" id="UP001596391">
    <property type="component" value="Unassembled WGS sequence"/>
</dbReference>
<name>A0ABW1Z7Z8_9BACT</name>
<organism evidence="3 4">
    <name type="scientific">Granulicella cerasi</name>
    <dbReference type="NCBI Taxonomy" id="741063"/>
    <lineage>
        <taxon>Bacteria</taxon>
        <taxon>Pseudomonadati</taxon>
        <taxon>Acidobacteriota</taxon>
        <taxon>Terriglobia</taxon>
        <taxon>Terriglobales</taxon>
        <taxon>Acidobacteriaceae</taxon>
        <taxon>Granulicella</taxon>
    </lineage>
</organism>
<comment type="caution">
    <text evidence="3">The sequence shown here is derived from an EMBL/GenBank/DDBJ whole genome shotgun (WGS) entry which is preliminary data.</text>
</comment>
<dbReference type="PANTHER" id="PTHR48081">
    <property type="entry name" value="AB HYDROLASE SUPERFAMILY PROTEIN C4A8.06C"/>
    <property type="match status" value="1"/>
</dbReference>
<protein>
    <submittedName>
        <fullName evidence="3">Alpha/beta hydrolase</fullName>
    </submittedName>
</protein>
<dbReference type="RefSeq" id="WP_390233862.1">
    <property type="nucleotide sequence ID" value="NZ_JBHSWI010000001.1"/>
</dbReference>
<dbReference type="SUPFAM" id="SSF53474">
    <property type="entry name" value="alpha/beta-Hydrolases"/>
    <property type="match status" value="1"/>
</dbReference>
<keyword evidence="4" id="KW-1185">Reference proteome</keyword>